<reference evidence="17" key="1">
    <citation type="submission" date="2025-08" db="UniProtKB">
        <authorList>
            <consortium name="Ensembl"/>
        </authorList>
    </citation>
    <scope>IDENTIFICATION</scope>
</reference>
<dbReference type="PROSITE" id="PS50240">
    <property type="entry name" value="TRYPSIN_DOM"/>
    <property type="match status" value="1"/>
</dbReference>
<evidence type="ECO:0000256" key="13">
    <source>
        <dbReference type="ARBA" id="ARBA00038868"/>
    </source>
</evidence>
<dbReference type="SMART" id="SM00130">
    <property type="entry name" value="KR"/>
    <property type="match status" value="1"/>
</dbReference>
<dbReference type="AlphaFoldDB" id="A0A672KSG2"/>
<dbReference type="Proteomes" id="UP000472262">
    <property type="component" value="Unassembled WGS sequence"/>
</dbReference>
<dbReference type="Gene3D" id="2.40.20.10">
    <property type="entry name" value="Plasminogen Kringle 4"/>
    <property type="match status" value="1"/>
</dbReference>
<keyword evidence="18" id="KW-1185">Reference proteome</keyword>
<keyword evidence="7" id="KW-0378">Hydrolase</keyword>
<dbReference type="Pfam" id="PF00089">
    <property type="entry name" value="Trypsin"/>
    <property type="match status" value="1"/>
</dbReference>
<reference evidence="17" key="2">
    <citation type="submission" date="2025-09" db="UniProtKB">
        <authorList>
            <consortium name="Ensembl"/>
        </authorList>
    </citation>
    <scope>IDENTIFICATION</scope>
</reference>
<organism evidence="17 18">
    <name type="scientific">Sinocyclocheilus grahami</name>
    <name type="common">Dianchi golden-line fish</name>
    <name type="synonym">Barbus grahami</name>
    <dbReference type="NCBI Taxonomy" id="75366"/>
    <lineage>
        <taxon>Eukaryota</taxon>
        <taxon>Metazoa</taxon>
        <taxon>Chordata</taxon>
        <taxon>Craniata</taxon>
        <taxon>Vertebrata</taxon>
        <taxon>Euteleostomi</taxon>
        <taxon>Actinopterygii</taxon>
        <taxon>Neopterygii</taxon>
        <taxon>Teleostei</taxon>
        <taxon>Ostariophysi</taxon>
        <taxon>Cypriniformes</taxon>
        <taxon>Cyprinidae</taxon>
        <taxon>Cyprininae</taxon>
        <taxon>Sinocyclocheilus</taxon>
    </lineage>
</organism>
<dbReference type="GO" id="GO:0005615">
    <property type="term" value="C:extracellular space"/>
    <property type="evidence" value="ECO:0007669"/>
    <property type="project" value="TreeGrafter"/>
</dbReference>
<evidence type="ECO:0000313" key="17">
    <source>
        <dbReference type="Ensembl" id="ENSSGRP00000013416.1"/>
    </source>
</evidence>
<keyword evidence="6" id="KW-0732">Signal</keyword>
<dbReference type="PROSITE" id="PS50070">
    <property type="entry name" value="KRINGLE_2"/>
    <property type="match status" value="1"/>
</dbReference>
<evidence type="ECO:0000256" key="9">
    <source>
        <dbReference type="ARBA" id="ARBA00023145"/>
    </source>
</evidence>
<proteinExistence type="predicted"/>
<dbReference type="PANTHER" id="PTHR24264:SF38">
    <property type="entry name" value="UROKINASE-TYPE PLASMINOGEN ACTIVATOR"/>
    <property type="match status" value="1"/>
</dbReference>
<dbReference type="InterPro" id="IPR050127">
    <property type="entry name" value="Serine_Proteases_S1"/>
</dbReference>
<keyword evidence="3" id="KW-0245">EGF-like domain</keyword>
<dbReference type="Gene3D" id="2.40.10.10">
    <property type="entry name" value="Trypsin-like serine proteases"/>
    <property type="match status" value="1"/>
</dbReference>
<dbReference type="InterPro" id="IPR001254">
    <property type="entry name" value="Trypsin_dom"/>
</dbReference>
<dbReference type="InterPro" id="IPR043504">
    <property type="entry name" value="Peptidase_S1_PA_chymotrypsin"/>
</dbReference>
<evidence type="ECO:0000256" key="12">
    <source>
        <dbReference type="ARBA" id="ARBA00036320"/>
    </source>
</evidence>
<evidence type="ECO:0000259" key="16">
    <source>
        <dbReference type="PROSITE" id="PS50240"/>
    </source>
</evidence>
<dbReference type="GO" id="GO:0004252">
    <property type="term" value="F:serine-type endopeptidase activity"/>
    <property type="evidence" value="ECO:0007669"/>
    <property type="project" value="UniProtKB-EC"/>
</dbReference>
<evidence type="ECO:0000256" key="14">
    <source>
        <dbReference type="PROSITE-ProRule" id="PRU00121"/>
    </source>
</evidence>
<evidence type="ECO:0000256" key="2">
    <source>
        <dbReference type="ARBA" id="ARBA00022525"/>
    </source>
</evidence>
<evidence type="ECO:0000256" key="7">
    <source>
        <dbReference type="ARBA" id="ARBA00022801"/>
    </source>
</evidence>
<evidence type="ECO:0000256" key="6">
    <source>
        <dbReference type="ARBA" id="ARBA00022729"/>
    </source>
</evidence>
<dbReference type="PRINTS" id="PR00722">
    <property type="entry name" value="CHYMOTRYPSIN"/>
</dbReference>
<dbReference type="PRINTS" id="PR00018">
    <property type="entry name" value="KRINGLE"/>
</dbReference>
<comment type="catalytic activity">
    <reaction evidence="12">
        <text>Preferential cleavage: Arg-|-Xaa, Lys-|-Xaa.</text>
        <dbReference type="EC" id="3.4.21.4"/>
    </reaction>
</comment>
<dbReference type="InterPro" id="IPR000001">
    <property type="entry name" value="Kringle"/>
</dbReference>
<dbReference type="SUPFAM" id="SSF57440">
    <property type="entry name" value="Kringle-like"/>
    <property type="match status" value="1"/>
</dbReference>
<keyword evidence="9" id="KW-0865">Zymogen</keyword>
<comment type="caution">
    <text evidence="14">Lacks conserved residue(s) required for the propagation of feature annotation.</text>
</comment>
<evidence type="ECO:0000256" key="8">
    <source>
        <dbReference type="ARBA" id="ARBA00022825"/>
    </source>
</evidence>
<keyword evidence="4 14" id="KW-0420">Kringle</keyword>
<feature type="domain" description="Kringle" evidence="15">
    <location>
        <begin position="15"/>
        <end position="87"/>
    </location>
</feature>
<sequence>MYSKCLIMNFLFSDKCILDGSEESKNEVSVTVSGRLCLPWNSLPSKNPSFRNCYHNYCRNPDNKIQPWCFVRKRNRYVREYCDISHREIKPKSTCGEQRLNRITKIIGGSRSTVESQPWIAAILKGEGFVCGGTLIAPCWILTAAHCFPDGKRTRIMRYSVYLGKNAINETDTVKEQQFNVSKLVVHEDYDYTAEDFNNDIALLKIVDSSGQCAVRTDSVRTACLPPFQQMLPTGFYCEIAGYGRHQKGGFEYSRYLKQAQVRLISQNACQKYYSKDEVNENMLCAAGRDWEEDACQADSGGPLVCEVNNTMFLFGIISWGKECAKKFNPGVYTKVTNYNNWISLHTGLPKYTAGSRYPQKD</sequence>
<evidence type="ECO:0000256" key="1">
    <source>
        <dbReference type="ARBA" id="ARBA00004613"/>
    </source>
</evidence>
<name>A0A672KSG2_SINGR</name>
<dbReference type="FunFam" id="2.40.10.10:FF:000003">
    <property type="entry name" value="Transmembrane serine protease 3"/>
    <property type="match status" value="1"/>
</dbReference>
<dbReference type="InterPro" id="IPR018056">
    <property type="entry name" value="Kringle_CS"/>
</dbReference>
<accession>A0A672KSG2</accession>
<dbReference type="InterPro" id="IPR001314">
    <property type="entry name" value="Peptidase_S1A"/>
</dbReference>
<evidence type="ECO:0000313" key="18">
    <source>
        <dbReference type="Proteomes" id="UP000472262"/>
    </source>
</evidence>
<feature type="domain" description="Peptidase S1" evidence="16">
    <location>
        <begin position="106"/>
        <end position="348"/>
    </location>
</feature>
<evidence type="ECO:0000259" key="15">
    <source>
        <dbReference type="PROSITE" id="PS50070"/>
    </source>
</evidence>
<keyword evidence="8" id="KW-0720">Serine protease</keyword>
<gene>
    <name evidence="17" type="primary">plaua</name>
</gene>
<dbReference type="CDD" id="cd00190">
    <property type="entry name" value="Tryp_SPc"/>
    <property type="match status" value="1"/>
</dbReference>
<evidence type="ECO:0000256" key="11">
    <source>
        <dbReference type="ARBA" id="ARBA00023202"/>
    </source>
</evidence>
<dbReference type="InterPro" id="IPR038178">
    <property type="entry name" value="Kringle_sf"/>
</dbReference>
<dbReference type="InterPro" id="IPR013806">
    <property type="entry name" value="Kringle-like"/>
</dbReference>
<keyword evidence="10" id="KW-1015">Disulfide bond</keyword>
<evidence type="ECO:0000256" key="3">
    <source>
        <dbReference type="ARBA" id="ARBA00022536"/>
    </source>
</evidence>
<dbReference type="InterPro" id="IPR009003">
    <property type="entry name" value="Peptidase_S1_PA"/>
</dbReference>
<keyword evidence="11" id="KW-0617">Plasminogen activation</keyword>
<evidence type="ECO:0000256" key="10">
    <source>
        <dbReference type="ARBA" id="ARBA00023157"/>
    </source>
</evidence>
<evidence type="ECO:0000256" key="4">
    <source>
        <dbReference type="ARBA" id="ARBA00022572"/>
    </source>
</evidence>
<dbReference type="GO" id="GO:0031639">
    <property type="term" value="P:plasminogen activation"/>
    <property type="evidence" value="ECO:0007669"/>
    <property type="project" value="TreeGrafter"/>
</dbReference>
<keyword evidence="5" id="KW-0645">Protease</keyword>
<dbReference type="EC" id="3.4.21.4" evidence="13"/>
<dbReference type="GO" id="GO:0033628">
    <property type="term" value="P:regulation of cell adhesion mediated by integrin"/>
    <property type="evidence" value="ECO:0007669"/>
    <property type="project" value="TreeGrafter"/>
</dbReference>
<protein>
    <recommendedName>
        <fullName evidence="13">trypsin</fullName>
        <ecNumber evidence="13">3.4.21.4</ecNumber>
    </recommendedName>
</protein>
<evidence type="ECO:0000256" key="5">
    <source>
        <dbReference type="ARBA" id="ARBA00022670"/>
    </source>
</evidence>
<dbReference type="InterPro" id="IPR018114">
    <property type="entry name" value="TRYPSIN_HIS"/>
</dbReference>
<comment type="subcellular location">
    <subcellularLocation>
        <location evidence="1">Secreted</location>
    </subcellularLocation>
</comment>
<dbReference type="SUPFAM" id="SSF50494">
    <property type="entry name" value="Trypsin-like serine proteases"/>
    <property type="match status" value="1"/>
</dbReference>
<dbReference type="PROSITE" id="PS00021">
    <property type="entry name" value="KRINGLE_1"/>
    <property type="match status" value="1"/>
</dbReference>
<dbReference type="Ensembl" id="ENSSGRT00000014512.1">
    <property type="protein sequence ID" value="ENSSGRP00000013416.1"/>
    <property type="gene ID" value="ENSSGRG00000008491.1"/>
</dbReference>
<dbReference type="Pfam" id="PF00051">
    <property type="entry name" value="Kringle"/>
    <property type="match status" value="1"/>
</dbReference>
<dbReference type="SMART" id="SM00020">
    <property type="entry name" value="Tryp_SPc"/>
    <property type="match status" value="1"/>
</dbReference>
<dbReference type="PANTHER" id="PTHR24264">
    <property type="entry name" value="TRYPSIN-RELATED"/>
    <property type="match status" value="1"/>
</dbReference>
<keyword evidence="2" id="KW-0964">Secreted</keyword>
<dbReference type="PROSITE" id="PS00134">
    <property type="entry name" value="TRYPSIN_HIS"/>
    <property type="match status" value="1"/>
</dbReference>